<dbReference type="InterPro" id="IPR013685">
    <property type="entry name" value="POTRA_FtsQ_type"/>
</dbReference>
<dbReference type="PANTHER" id="PTHR35851:SF1">
    <property type="entry name" value="CELL DIVISION PROTEIN FTSQ"/>
    <property type="match status" value="1"/>
</dbReference>
<gene>
    <name evidence="10" type="primary">ftsQ</name>
    <name evidence="10" type="ORF">Rhal01_02460</name>
</gene>
<evidence type="ECO:0000256" key="2">
    <source>
        <dbReference type="ARBA" id="ARBA00022475"/>
    </source>
</evidence>
<dbReference type="InterPro" id="IPR034746">
    <property type="entry name" value="POTRA"/>
</dbReference>
<organism evidence="10 11">
    <name type="scientific">Rubritalea halochordaticola</name>
    <dbReference type="NCBI Taxonomy" id="714537"/>
    <lineage>
        <taxon>Bacteria</taxon>
        <taxon>Pseudomonadati</taxon>
        <taxon>Verrucomicrobiota</taxon>
        <taxon>Verrucomicrobiia</taxon>
        <taxon>Verrucomicrobiales</taxon>
        <taxon>Rubritaleaceae</taxon>
        <taxon>Rubritalea</taxon>
    </lineage>
</organism>
<accession>A0ABP9V4K7</accession>
<sequence>MFKKKTTRVKNRSDRKLHLQVSSPRIVFFQSIRALQGMIKLVAVLIIVGIGVYLGGRAIRDHFVNNEEFLLRELSLETNGYLTYERVVEIGEINLNGTIFEVDIDELEQKLMDRPEVVTATVERKMPGKIEVKLQERVPVAWVSCRQLGLAGRNPLSGILMDEDGVVFQCQGDLWNVAKDLPVFELPEAEEGAFQLGEKMNHKEAERALSLLNLINSKLGEEADWTVSRITVLNFHSMMVTSTDHVDATFDMYDHERQLSDLLDARRHARETGRELAWINLLPRHNIPGGFKGENGAE</sequence>
<evidence type="ECO:0000256" key="6">
    <source>
        <dbReference type="ARBA" id="ARBA00023136"/>
    </source>
</evidence>
<evidence type="ECO:0000256" key="8">
    <source>
        <dbReference type="SAM" id="Phobius"/>
    </source>
</evidence>
<feature type="transmembrane region" description="Helical" evidence="8">
    <location>
        <begin position="38"/>
        <end position="56"/>
    </location>
</feature>
<keyword evidence="11" id="KW-1185">Reference proteome</keyword>
<keyword evidence="7" id="KW-0131">Cell cycle</keyword>
<evidence type="ECO:0000256" key="7">
    <source>
        <dbReference type="ARBA" id="ARBA00023306"/>
    </source>
</evidence>
<protein>
    <submittedName>
        <fullName evidence="10">Cell division protein FtsQ</fullName>
    </submittedName>
</protein>
<dbReference type="PANTHER" id="PTHR35851">
    <property type="entry name" value="CELL DIVISION PROTEIN FTSQ"/>
    <property type="match status" value="1"/>
</dbReference>
<dbReference type="Pfam" id="PF08478">
    <property type="entry name" value="POTRA_1"/>
    <property type="match status" value="1"/>
</dbReference>
<evidence type="ECO:0000256" key="1">
    <source>
        <dbReference type="ARBA" id="ARBA00004370"/>
    </source>
</evidence>
<evidence type="ECO:0000259" key="9">
    <source>
        <dbReference type="PROSITE" id="PS51779"/>
    </source>
</evidence>
<dbReference type="Gene3D" id="3.10.20.310">
    <property type="entry name" value="membrane protein fhac"/>
    <property type="match status" value="1"/>
</dbReference>
<evidence type="ECO:0000256" key="4">
    <source>
        <dbReference type="ARBA" id="ARBA00022692"/>
    </source>
</evidence>
<keyword evidence="3 10" id="KW-0132">Cell division</keyword>
<keyword evidence="6 8" id="KW-0472">Membrane</keyword>
<dbReference type="InterPro" id="IPR026579">
    <property type="entry name" value="FtsQ"/>
</dbReference>
<evidence type="ECO:0000256" key="3">
    <source>
        <dbReference type="ARBA" id="ARBA00022618"/>
    </source>
</evidence>
<proteinExistence type="predicted"/>
<dbReference type="Proteomes" id="UP001424741">
    <property type="component" value="Unassembled WGS sequence"/>
</dbReference>
<evidence type="ECO:0000313" key="10">
    <source>
        <dbReference type="EMBL" id="GAA5496277.1"/>
    </source>
</evidence>
<keyword evidence="5 8" id="KW-1133">Transmembrane helix</keyword>
<dbReference type="EMBL" id="BAABRL010000007">
    <property type="protein sequence ID" value="GAA5496277.1"/>
    <property type="molecule type" value="Genomic_DNA"/>
</dbReference>
<feature type="domain" description="POTRA" evidence="9">
    <location>
        <begin position="69"/>
        <end position="137"/>
    </location>
</feature>
<comment type="caution">
    <text evidence="10">The sequence shown here is derived from an EMBL/GenBank/DDBJ whole genome shotgun (WGS) entry which is preliminary data.</text>
</comment>
<keyword evidence="4 8" id="KW-0812">Transmembrane</keyword>
<name>A0ABP9V4K7_9BACT</name>
<dbReference type="GO" id="GO:0051301">
    <property type="term" value="P:cell division"/>
    <property type="evidence" value="ECO:0007669"/>
    <property type="project" value="UniProtKB-KW"/>
</dbReference>
<evidence type="ECO:0000313" key="11">
    <source>
        <dbReference type="Proteomes" id="UP001424741"/>
    </source>
</evidence>
<reference evidence="10 11" key="1">
    <citation type="submission" date="2024-02" db="EMBL/GenBank/DDBJ databases">
        <title>Rubritalea halochordaticola NBRC 107102.</title>
        <authorList>
            <person name="Ichikawa N."/>
            <person name="Katano-Makiyama Y."/>
            <person name="Hidaka K."/>
        </authorList>
    </citation>
    <scope>NUCLEOTIDE SEQUENCE [LARGE SCALE GENOMIC DNA]</scope>
    <source>
        <strain evidence="10 11">NBRC 107102</strain>
    </source>
</reference>
<comment type="subcellular location">
    <subcellularLocation>
        <location evidence="1">Membrane</location>
    </subcellularLocation>
</comment>
<dbReference type="PROSITE" id="PS51779">
    <property type="entry name" value="POTRA"/>
    <property type="match status" value="1"/>
</dbReference>
<keyword evidence="2" id="KW-1003">Cell membrane</keyword>
<evidence type="ECO:0000256" key="5">
    <source>
        <dbReference type="ARBA" id="ARBA00022989"/>
    </source>
</evidence>